<feature type="coiled-coil region" evidence="1">
    <location>
        <begin position="4"/>
        <end position="48"/>
    </location>
</feature>
<dbReference type="AlphaFoldDB" id="A0A0F9UZ63"/>
<sequence length="67" mass="7719">MITKEFLQARLADLRSRLEHVRREAITLDGAAQDCEVLLAEIQRQEDEPEVPDFLTLSKSKPKLRSI</sequence>
<name>A0A0F9UZ63_9ZZZZ</name>
<evidence type="ECO:0000313" key="2">
    <source>
        <dbReference type="EMBL" id="KKN66541.1"/>
    </source>
</evidence>
<accession>A0A0F9UZ63</accession>
<keyword evidence="1" id="KW-0175">Coiled coil</keyword>
<proteinExistence type="predicted"/>
<comment type="caution">
    <text evidence="2">The sequence shown here is derived from an EMBL/GenBank/DDBJ whole genome shotgun (WGS) entry which is preliminary data.</text>
</comment>
<reference evidence="2" key="1">
    <citation type="journal article" date="2015" name="Nature">
        <title>Complex archaea that bridge the gap between prokaryotes and eukaryotes.</title>
        <authorList>
            <person name="Spang A."/>
            <person name="Saw J.H."/>
            <person name="Jorgensen S.L."/>
            <person name="Zaremba-Niedzwiedzka K."/>
            <person name="Martijn J."/>
            <person name="Lind A.E."/>
            <person name="van Eijk R."/>
            <person name="Schleper C."/>
            <person name="Guy L."/>
            <person name="Ettema T.J."/>
        </authorList>
    </citation>
    <scope>NUCLEOTIDE SEQUENCE</scope>
</reference>
<gene>
    <name evidence="2" type="ORF">LCGC14_0470750</name>
</gene>
<evidence type="ECO:0000256" key="1">
    <source>
        <dbReference type="SAM" id="Coils"/>
    </source>
</evidence>
<dbReference type="EMBL" id="LAZR01000498">
    <property type="protein sequence ID" value="KKN66541.1"/>
    <property type="molecule type" value="Genomic_DNA"/>
</dbReference>
<organism evidence="2">
    <name type="scientific">marine sediment metagenome</name>
    <dbReference type="NCBI Taxonomy" id="412755"/>
    <lineage>
        <taxon>unclassified sequences</taxon>
        <taxon>metagenomes</taxon>
        <taxon>ecological metagenomes</taxon>
    </lineage>
</organism>
<protein>
    <submittedName>
        <fullName evidence="2">Uncharacterized protein</fullName>
    </submittedName>
</protein>